<protein>
    <submittedName>
        <fullName evidence="1">Uncharacterized protein</fullName>
    </submittedName>
</protein>
<dbReference type="InterPro" id="IPR011990">
    <property type="entry name" value="TPR-like_helical_dom_sf"/>
</dbReference>
<feature type="non-terminal residue" evidence="1">
    <location>
        <position position="1"/>
    </location>
</feature>
<sequence length="622" mass="70245">LPATVPSIPLELTILYNTVVLSLGLSDVNQDDNSLVYEGLGRGLEAYGRHFDGLDIVKLWGMIFQSIHDPAFIQAVDQLIYLQCVLWLVSNQLDRIDAALRLLRDRGLSGSGLNSHSDLLQCIKAGDLLKDRSGSHLMLVQSLSSLGELIYTCAIFIQGFRKMEEGNYLEAIEILQQAAEGLCSKRILAEIYTLIGYSSAQMDRPQTALQYFRWALQADLHCLAALYHAAMVYRKLDMVEAELEALNHLDVALESWDQFKADNHVDSQVLIRPEHLVRIPATCHLLTSVKQVHVKHSLARRFLQIRRAEEAAEHYLDLLASILEGSQQEIFLVADPTVPRIPEIYLEAAVALLQSQRYNDVITVCEEIANRMSSLISEKLTFEIRVNEWLSSDSSERTEINTSCQSSLLNCFSESQMLRIKKKETLNYILWAAAAFLYQGQAFALLKSNKEAITNFSRCVNLLLKVQVVVPPDSGVPDDQLETFKESTTEVKILQKLKSLAFTGKGMQLAERGQDREALQNFQLSLQAYPDSLEALCLLVQVLWKLKRKQEAVSFWQKSYSAAAKELQQENALKKFPIFLISHLKQISTSEEEAISKQLQEYCSSHSEEKGTLQFLRPRSCS</sequence>
<name>A0A401P0P9_SCYTO</name>
<dbReference type="GO" id="GO:0036297">
    <property type="term" value="P:interstrand cross-link repair"/>
    <property type="evidence" value="ECO:0007669"/>
    <property type="project" value="InterPro"/>
</dbReference>
<evidence type="ECO:0000313" key="2">
    <source>
        <dbReference type="Proteomes" id="UP000288216"/>
    </source>
</evidence>
<organism evidence="1 2">
    <name type="scientific">Scyliorhinus torazame</name>
    <name type="common">Cloudy catshark</name>
    <name type="synonym">Catulus torazame</name>
    <dbReference type="NCBI Taxonomy" id="75743"/>
    <lineage>
        <taxon>Eukaryota</taxon>
        <taxon>Metazoa</taxon>
        <taxon>Chordata</taxon>
        <taxon>Craniata</taxon>
        <taxon>Vertebrata</taxon>
        <taxon>Chondrichthyes</taxon>
        <taxon>Elasmobranchii</taxon>
        <taxon>Galeomorphii</taxon>
        <taxon>Galeoidea</taxon>
        <taxon>Carcharhiniformes</taxon>
        <taxon>Scyliorhinidae</taxon>
        <taxon>Scyliorhinus</taxon>
    </lineage>
</organism>
<dbReference type="GO" id="GO:0043240">
    <property type="term" value="C:Fanconi anaemia nuclear complex"/>
    <property type="evidence" value="ECO:0007669"/>
    <property type="project" value="InterPro"/>
</dbReference>
<accession>A0A401P0P9</accession>
<gene>
    <name evidence="1" type="ORF">scyTo_0010133</name>
</gene>
<dbReference type="Gene3D" id="1.25.40.10">
    <property type="entry name" value="Tetratricopeptide repeat domain"/>
    <property type="match status" value="2"/>
</dbReference>
<evidence type="ECO:0000313" key="1">
    <source>
        <dbReference type="EMBL" id="GCB66683.1"/>
    </source>
</evidence>
<dbReference type="SMART" id="SM00028">
    <property type="entry name" value="TPR"/>
    <property type="match status" value="5"/>
</dbReference>
<dbReference type="Proteomes" id="UP000288216">
    <property type="component" value="Unassembled WGS sequence"/>
</dbReference>
<dbReference type="STRING" id="75743.A0A401P0P9"/>
<proteinExistence type="predicted"/>
<dbReference type="InterPro" id="IPR039684">
    <property type="entry name" value="FANCG"/>
</dbReference>
<dbReference type="OrthoDB" id="6355951at2759"/>
<comment type="caution">
    <text evidence="1">The sequence shown here is derived from an EMBL/GenBank/DDBJ whole genome shotgun (WGS) entry which is preliminary data.</text>
</comment>
<dbReference type="InterPro" id="IPR019734">
    <property type="entry name" value="TPR_rpt"/>
</dbReference>
<dbReference type="EMBL" id="BFAA01004309">
    <property type="protein sequence ID" value="GCB66683.1"/>
    <property type="molecule type" value="Genomic_DNA"/>
</dbReference>
<dbReference type="PANTHER" id="PTHR15254">
    <property type="entry name" value="FANCONI ANEMIA GROUP G PROTEIN FAMILY MEMBER"/>
    <property type="match status" value="1"/>
</dbReference>
<dbReference type="PANTHER" id="PTHR15254:SF2">
    <property type="entry name" value="FANCONI ANEMIA GROUP G PROTEIN"/>
    <property type="match status" value="1"/>
</dbReference>
<keyword evidence="2" id="KW-1185">Reference proteome</keyword>
<dbReference type="AlphaFoldDB" id="A0A401P0P9"/>
<dbReference type="SUPFAM" id="SSF48452">
    <property type="entry name" value="TPR-like"/>
    <property type="match status" value="2"/>
</dbReference>
<dbReference type="OMA" id="CCLAWRA"/>
<reference evidence="1 2" key="1">
    <citation type="journal article" date="2018" name="Nat. Ecol. Evol.">
        <title>Shark genomes provide insights into elasmobranch evolution and the origin of vertebrates.</title>
        <authorList>
            <person name="Hara Y"/>
            <person name="Yamaguchi K"/>
            <person name="Onimaru K"/>
            <person name="Kadota M"/>
            <person name="Koyanagi M"/>
            <person name="Keeley SD"/>
            <person name="Tatsumi K"/>
            <person name="Tanaka K"/>
            <person name="Motone F"/>
            <person name="Kageyama Y"/>
            <person name="Nozu R"/>
            <person name="Adachi N"/>
            <person name="Nishimura O"/>
            <person name="Nakagawa R"/>
            <person name="Tanegashima C"/>
            <person name="Kiyatake I"/>
            <person name="Matsumoto R"/>
            <person name="Murakumo K"/>
            <person name="Nishida K"/>
            <person name="Terakita A"/>
            <person name="Kuratani S"/>
            <person name="Sato K"/>
            <person name="Hyodo S Kuraku.S."/>
        </authorList>
    </citation>
    <scope>NUCLEOTIDE SEQUENCE [LARGE SCALE GENOMIC DNA]</scope>
</reference>